<dbReference type="InterPro" id="IPR036236">
    <property type="entry name" value="Znf_C2H2_sf"/>
</dbReference>
<evidence type="ECO:0000256" key="3">
    <source>
        <dbReference type="ARBA" id="ARBA00022771"/>
    </source>
</evidence>
<evidence type="ECO:0000256" key="5">
    <source>
        <dbReference type="ARBA" id="ARBA00023015"/>
    </source>
</evidence>
<keyword evidence="2" id="KW-0677">Repeat</keyword>
<evidence type="ECO:0000256" key="4">
    <source>
        <dbReference type="ARBA" id="ARBA00022833"/>
    </source>
</evidence>
<dbReference type="SUPFAM" id="SSF57667">
    <property type="entry name" value="beta-beta-alpha zinc fingers"/>
    <property type="match status" value="2"/>
</dbReference>
<dbReference type="GO" id="GO:0008270">
    <property type="term" value="F:zinc ion binding"/>
    <property type="evidence" value="ECO:0007669"/>
    <property type="project" value="UniProtKB-KW"/>
</dbReference>
<evidence type="ECO:0000259" key="10">
    <source>
        <dbReference type="PROSITE" id="PS50157"/>
    </source>
</evidence>
<keyword evidence="5" id="KW-0805">Transcription regulation</keyword>
<dbReference type="RefSeq" id="XP_035433073.1">
    <property type="nucleotide sequence ID" value="XM_035577180.2"/>
</dbReference>
<feature type="domain" description="C2H2-type" evidence="10">
    <location>
        <begin position="234"/>
        <end position="261"/>
    </location>
</feature>
<evidence type="ECO:0000256" key="7">
    <source>
        <dbReference type="ARBA" id="ARBA00023163"/>
    </source>
</evidence>
<name>A0A9R0CY04_SPOFR</name>
<dbReference type="GO" id="GO:0000981">
    <property type="term" value="F:DNA-binding transcription factor activity, RNA polymerase II-specific"/>
    <property type="evidence" value="ECO:0007669"/>
    <property type="project" value="TreeGrafter"/>
</dbReference>
<keyword evidence="11" id="KW-1185">Reference proteome</keyword>
<evidence type="ECO:0000256" key="2">
    <source>
        <dbReference type="ARBA" id="ARBA00022737"/>
    </source>
</evidence>
<dbReference type="FunFam" id="3.30.160.60:FF:000303">
    <property type="entry name" value="Zinc finger protein 41"/>
    <property type="match status" value="1"/>
</dbReference>
<keyword evidence="6" id="KW-0238">DNA-binding</keyword>
<reference evidence="12" key="1">
    <citation type="submission" date="2025-08" db="UniProtKB">
        <authorList>
            <consortium name="RefSeq"/>
        </authorList>
    </citation>
    <scope>IDENTIFICATION</scope>
    <source>
        <tissue evidence="12">Whole larval tissue</tissue>
    </source>
</reference>
<dbReference type="FunFam" id="3.30.160.60:FF:001485">
    <property type="entry name" value="Krueppel-related zinc finger protein"/>
    <property type="match status" value="1"/>
</dbReference>
<sequence>MAEVSEGALSSEPLLLLPGNPLQYPIIWGETTAHFTCRLCMKTFYNKNALQNHKKTQHDDEVINSDVEFQQKTAQFSDHNMNGLCGFNFIPLNKHNDEQITGRDGFITRTFSEDTTYLIIKIERNDIDTDAMKRFRLDGVVKKTQMKSKLPVDLSLIFGDSTEYEEHNRVVHAKTKPHQCSICAKRFTQQGGLQQHMRMHTGVRPFACTFCPKAFTQKAGLDQHLRTHTKVKPFKCVICTKCFSQSVHLRQHMRTHTNIQPFECSVCGRRFKQSSHLNFHMRSHVGDGSLVMDNFVQGEGHDNQMQFLNFPNLQPVQDGDMLYYATELAVAPTANQMSFSYQPQVVIPGNVLSF</sequence>
<dbReference type="FunFam" id="3.30.160.60:FF:000624">
    <property type="entry name" value="zinc finger protein 697"/>
    <property type="match status" value="2"/>
</dbReference>
<keyword evidence="8" id="KW-0539">Nucleus</keyword>
<feature type="domain" description="C2H2-type" evidence="10">
    <location>
        <begin position="262"/>
        <end position="289"/>
    </location>
</feature>
<dbReference type="PROSITE" id="PS50157">
    <property type="entry name" value="ZINC_FINGER_C2H2_2"/>
    <property type="match status" value="5"/>
</dbReference>
<feature type="domain" description="C2H2-type" evidence="10">
    <location>
        <begin position="206"/>
        <end position="233"/>
    </location>
</feature>
<evidence type="ECO:0000256" key="9">
    <source>
        <dbReference type="PROSITE-ProRule" id="PRU00042"/>
    </source>
</evidence>
<accession>A0A9R0CY04</accession>
<dbReference type="AlphaFoldDB" id="A0A9R0CY04"/>
<keyword evidence="7" id="KW-0804">Transcription</keyword>
<dbReference type="GO" id="GO:0000978">
    <property type="term" value="F:RNA polymerase II cis-regulatory region sequence-specific DNA binding"/>
    <property type="evidence" value="ECO:0007669"/>
    <property type="project" value="TreeGrafter"/>
</dbReference>
<protein>
    <submittedName>
        <fullName evidence="12">Zinc finger protein 182 isoform X2</fullName>
    </submittedName>
</protein>
<keyword evidence="3 9" id="KW-0863">Zinc-finger</keyword>
<dbReference type="Pfam" id="PF00096">
    <property type="entry name" value="zf-C2H2"/>
    <property type="match status" value="4"/>
</dbReference>
<dbReference type="PANTHER" id="PTHR23235:SF142">
    <property type="entry name" value="ZINC FINGER PROTEIN 384"/>
    <property type="match status" value="1"/>
</dbReference>
<keyword evidence="1" id="KW-0479">Metal-binding</keyword>
<dbReference type="PANTHER" id="PTHR23235">
    <property type="entry name" value="KRUEPPEL-LIKE TRANSCRIPTION FACTOR"/>
    <property type="match status" value="1"/>
</dbReference>
<dbReference type="GeneID" id="118264608"/>
<dbReference type="Proteomes" id="UP000829999">
    <property type="component" value="Chromosome 25"/>
</dbReference>
<evidence type="ECO:0000256" key="6">
    <source>
        <dbReference type="ARBA" id="ARBA00023125"/>
    </source>
</evidence>
<dbReference type="Pfam" id="PF12874">
    <property type="entry name" value="zf-met"/>
    <property type="match status" value="1"/>
</dbReference>
<evidence type="ECO:0000256" key="1">
    <source>
        <dbReference type="ARBA" id="ARBA00022723"/>
    </source>
</evidence>
<evidence type="ECO:0000313" key="11">
    <source>
        <dbReference type="Proteomes" id="UP000829999"/>
    </source>
</evidence>
<feature type="domain" description="C2H2-type" evidence="10">
    <location>
        <begin position="35"/>
        <end position="63"/>
    </location>
</feature>
<evidence type="ECO:0000313" key="12">
    <source>
        <dbReference type="RefSeq" id="XP_035433073.1"/>
    </source>
</evidence>
<organism evidence="11 12">
    <name type="scientific">Spodoptera frugiperda</name>
    <name type="common">Fall armyworm</name>
    <dbReference type="NCBI Taxonomy" id="7108"/>
    <lineage>
        <taxon>Eukaryota</taxon>
        <taxon>Metazoa</taxon>
        <taxon>Ecdysozoa</taxon>
        <taxon>Arthropoda</taxon>
        <taxon>Hexapoda</taxon>
        <taxon>Insecta</taxon>
        <taxon>Pterygota</taxon>
        <taxon>Neoptera</taxon>
        <taxon>Endopterygota</taxon>
        <taxon>Lepidoptera</taxon>
        <taxon>Glossata</taxon>
        <taxon>Ditrysia</taxon>
        <taxon>Noctuoidea</taxon>
        <taxon>Noctuidae</taxon>
        <taxon>Amphipyrinae</taxon>
        <taxon>Spodoptera</taxon>
    </lineage>
</organism>
<dbReference type="InterPro" id="IPR013087">
    <property type="entry name" value="Znf_C2H2_type"/>
</dbReference>
<dbReference type="SMART" id="SM00355">
    <property type="entry name" value="ZnF_C2H2"/>
    <property type="match status" value="5"/>
</dbReference>
<proteinExistence type="predicted"/>
<evidence type="ECO:0000256" key="8">
    <source>
        <dbReference type="ARBA" id="ARBA00023242"/>
    </source>
</evidence>
<dbReference type="PROSITE" id="PS00028">
    <property type="entry name" value="ZINC_FINGER_C2H2_1"/>
    <property type="match status" value="5"/>
</dbReference>
<dbReference type="Gene3D" id="3.30.160.60">
    <property type="entry name" value="Classic Zinc Finger"/>
    <property type="match status" value="4"/>
</dbReference>
<keyword evidence="4" id="KW-0862">Zinc</keyword>
<feature type="domain" description="C2H2-type" evidence="10">
    <location>
        <begin position="178"/>
        <end position="205"/>
    </location>
</feature>
<gene>
    <name evidence="12" type="primary">LOC118264608</name>
</gene>